<evidence type="ECO:0000256" key="1">
    <source>
        <dbReference type="SAM" id="MobiDB-lite"/>
    </source>
</evidence>
<dbReference type="PATRIC" id="fig|1163408.3.peg.2543"/>
<comment type="caution">
    <text evidence="2">The sequence shown here is derived from an EMBL/GenBank/DDBJ whole genome shotgun (WGS) entry which is preliminary data.</text>
</comment>
<evidence type="ECO:0008006" key="4">
    <source>
        <dbReference type="Google" id="ProtNLM"/>
    </source>
</evidence>
<proteinExistence type="predicted"/>
<dbReference type="eggNOG" id="COG3935">
    <property type="taxonomic scope" value="Bacteria"/>
</dbReference>
<dbReference type="STRING" id="1163408.UU9_12463"/>
<protein>
    <recommendedName>
        <fullName evidence="4">Phage replication protein O</fullName>
    </recommendedName>
</protein>
<dbReference type="Proteomes" id="UP000004210">
    <property type="component" value="Unassembled WGS sequence"/>
</dbReference>
<feature type="region of interest" description="Disordered" evidence="1">
    <location>
        <begin position="98"/>
        <end position="168"/>
    </location>
</feature>
<feature type="compositionally biased region" description="Basic and acidic residues" evidence="1">
    <location>
        <begin position="117"/>
        <end position="136"/>
    </location>
</feature>
<dbReference type="AlphaFoldDB" id="I4VMX1"/>
<sequence>MARIRSIKPEFWSSEQVMECSPTARLLFIGLWNFCDDAGNHSLSVRTIKAEIFPGDDIDSTSIRGMLDELSSNGLIVFYSSENKDFLHVTGWQHQRIDKPTFKHPPYRPENSAMPRRTVDDSSTPERRGEERRGEEGSGEDIPPNPHGGGENLELIGEPGQASKPEPLQPIIDAYHGLLPRCERVVVLNPKRRKRILAADKLARSVCKSQGWPYVATEFWDAYFGECATDPWMRGEVPNPKNPNWRQNLDVLLAEDRFASVMDRAIGSMRGEA</sequence>
<evidence type="ECO:0000313" key="2">
    <source>
        <dbReference type="EMBL" id="EIL88562.1"/>
    </source>
</evidence>
<reference evidence="2 3" key="1">
    <citation type="journal article" date="2012" name="J. Bacteriol.">
        <title>Genome sequences for six rhodanobacter strains, isolated from soils and the terrestrial subsurface, with variable denitrification capabilities.</title>
        <authorList>
            <person name="Kostka J.E."/>
            <person name="Green S.J."/>
            <person name="Rishishwar L."/>
            <person name="Prakash O."/>
            <person name="Katz L.S."/>
            <person name="Marino-Ramirez L."/>
            <person name="Jordan I.K."/>
            <person name="Munk C."/>
            <person name="Ivanova N."/>
            <person name="Mikhailova N."/>
            <person name="Watson D.B."/>
            <person name="Brown S.D."/>
            <person name="Palumbo A.V."/>
            <person name="Brooks S.C."/>
        </authorList>
    </citation>
    <scope>NUCLEOTIDE SEQUENCE [LARGE SCALE GENOMIC DNA]</scope>
    <source>
        <strain evidence="3">Jip2T</strain>
    </source>
</reference>
<evidence type="ECO:0000313" key="3">
    <source>
        <dbReference type="Proteomes" id="UP000004210"/>
    </source>
</evidence>
<dbReference type="OrthoDB" id="6107855at2"/>
<dbReference type="RefSeq" id="WP_007082122.1">
    <property type="nucleotide sequence ID" value="NZ_AJXU01000051.1"/>
</dbReference>
<name>I4VMX1_9GAMM</name>
<accession>I4VMX1</accession>
<gene>
    <name evidence="2" type="ORF">UU9_12463</name>
</gene>
<keyword evidence="3" id="KW-1185">Reference proteome</keyword>
<dbReference type="EMBL" id="AJXU01000051">
    <property type="protein sequence ID" value="EIL88562.1"/>
    <property type="molecule type" value="Genomic_DNA"/>
</dbReference>
<organism evidence="2 3">
    <name type="scientific">Rhodanobacter fulvus Jip2</name>
    <dbReference type="NCBI Taxonomy" id="1163408"/>
    <lineage>
        <taxon>Bacteria</taxon>
        <taxon>Pseudomonadati</taxon>
        <taxon>Pseudomonadota</taxon>
        <taxon>Gammaproteobacteria</taxon>
        <taxon>Lysobacterales</taxon>
        <taxon>Rhodanobacteraceae</taxon>
        <taxon>Rhodanobacter</taxon>
    </lineage>
</organism>